<comment type="subcellular location">
    <subcellularLocation>
        <location evidence="1">Cell inner membrane</location>
        <topology evidence="1">Multi-pass membrane protein</topology>
    </subcellularLocation>
</comment>
<dbReference type="InterPro" id="IPR032807">
    <property type="entry name" value="GNVR"/>
</dbReference>
<keyword evidence="22" id="KW-1185">Reference proteome</keyword>
<dbReference type="GO" id="GO:0004715">
    <property type="term" value="F:non-membrane spanning protein tyrosine kinase activity"/>
    <property type="evidence" value="ECO:0007669"/>
    <property type="project" value="UniProtKB-EC"/>
</dbReference>
<keyword evidence="13 17" id="KW-0472">Membrane</keyword>
<dbReference type="GO" id="GO:0005886">
    <property type="term" value="C:plasma membrane"/>
    <property type="evidence" value="ECO:0007669"/>
    <property type="project" value="UniProtKB-SubCell"/>
</dbReference>
<dbReference type="EMBL" id="AQQY01000003">
    <property type="protein sequence ID" value="KCV82576.1"/>
    <property type="molecule type" value="Genomic_DNA"/>
</dbReference>
<proteinExistence type="inferred from homology"/>
<evidence type="ECO:0000256" key="16">
    <source>
        <dbReference type="SAM" id="Coils"/>
    </source>
</evidence>
<dbReference type="InterPro" id="IPR025669">
    <property type="entry name" value="AAA_dom"/>
</dbReference>
<feature type="domain" description="AAA" evidence="19">
    <location>
        <begin position="508"/>
        <end position="651"/>
    </location>
</feature>
<evidence type="ECO:0000256" key="15">
    <source>
        <dbReference type="ARBA" id="ARBA00051245"/>
    </source>
</evidence>
<keyword evidence="16" id="KW-0175">Coiled coil</keyword>
<dbReference type="eggNOG" id="COG3206">
    <property type="taxonomic scope" value="Bacteria"/>
</dbReference>
<dbReference type="GO" id="GO:0005524">
    <property type="term" value="F:ATP binding"/>
    <property type="evidence" value="ECO:0007669"/>
    <property type="project" value="UniProtKB-KW"/>
</dbReference>
<feature type="transmembrane region" description="Helical" evidence="17">
    <location>
        <begin position="411"/>
        <end position="431"/>
    </location>
</feature>
<evidence type="ECO:0000259" key="18">
    <source>
        <dbReference type="Pfam" id="PF02706"/>
    </source>
</evidence>
<dbReference type="PANTHER" id="PTHR32309">
    <property type="entry name" value="TYROSINE-PROTEIN KINASE"/>
    <property type="match status" value="1"/>
</dbReference>
<dbReference type="Gene3D" id="3.40.50.300">
    <property type="entry name" value="P-loop containing nucleotide triphosphate hydrolases"/>
    <property type="match status" value="1"/>
</dbReference>
<feature type="transmembrane region" description="Helical" evidence="17">
    <location>
        <begin position="34"/>
        <end position="52"/>
    </location>
</feature>
<comment type="caution">
    <text evidence="21">The sequence shown here is derived from an EMBL/GenBank/DDBJ whole genome shotgun (WGS) entry which is preliminary data.</text>
</comment>
<feature type="domain" description="Tyrosine-protein kinase G-rich" evidence="20">
    <location>
        <begin position="357"/>
        <end position="430"/>
    </location>
</feature>
<gene>
    <name evidence="21" type="ORF">ATO10_06526</name>
</gene>
<keyword evidence="14" id="KW-0829">Tyrosine-protein kinase</keyword>
<dbReference type="SUPFAM" id="SSF52540">
    <property type="entry name" value="P-loop containing nucleoside triphosphate hydrolases"/>
    <property type="match status" value="1"/>
</dbReference>
<dbReference type="Pfam" id="PF13614">
    <property type="entry name" value="AAA_31"/>
    <property type="match status" value="1"/>
</dbReference>
<evidence type="ECO:0000256" key="4">
    <source>
        <dbReference type="ARBA" id="ARBA00011903"/>
    </source>
</evidence>
<feature type="coiled-coil region" evidence="16">
    <location>
        <begin position="333"/>
        <end position="367"/>
    </location>
</feature>
<evidence type="ECO:0000256" key="3">
    <source>
        <dbReference type="ARBA" id="ARBA00008883"/>
    </source>
</evidence>
<evidence type="ECO:0000256" key="17">
    <source>
        <dbReference type="SAM" id="Phobius"/>
    </source>
</evidence>
<dbReference type="Proteomes" id="UP000024836">
    <property type="component" value="Unassembled WGS sequence"/>
</dbReference>
<dbReference type="InterPro" id="IPR003856">
    <property type="entry name" value="LPS_length_determ_N"/>
</dbReference>
<sequence length="698" mass="76666">MNVSEKFFPQREQIVDHDVIDLSQLLGTLWRRKLWILAAGLLFLLAGVYYAFSVATPKYKATTDILLNANGAELVDLSAVLPSLGADSEAINTEVEVLKSRALIERVVKAADLTRDPEFNSTLRPPSLKSKLKSLLTGAESKPPNAQFELTTTIKAVQERMNVRNLPSTYVLQITVISEAAEKSVMLADLIAEQYVLYQMDVKFEATRDASQWLSSRVADLKIELEQAEARVSEFSSSSKVVSLESVQALERQVKDLRDRRDGTASSALIAEQKVLDLQALTDASAEEKAQKADDARLLTILRTQGEGEAFDARFEQVLTTARQQAERTSLQAASLSNSISSMEAEIAAQSEELIELQQLSREAEASRLLYEYFLGRLKETSAQEGIQQADSRLLSRAVLPEGPAEPKKSLILIVSLMLGVMFGAGGALIWEMRQNNYRQAKDIEDDTGIPVMGQVPLLPARSRKAGIEYLSEKPSSAAAEAIRNLRTSVLLSGIDHTPKVIMSTSSLPGEGKTTISFAMAHNLVGLGKKVLLVEGDIRRQIFGQYLGAKDAKGMMSVLSGDTKLEDAVIFNELIGADILVAEETKVNAADVLSSNSFAEFLNRAREIYDFVIVDTPPVLVVPDARVIAQNVDAVLFTVRWDKTSKTQVRDALRMFETVGVSVSGIVLNQIDGRGMKRYGFGDSYGAYSSYGKKYYNN</sequence>
<comment type="similarity">
    <text evidence="2">Belongs to the CpsD/CapB family.</text>
</comment>
<dbReference type="STRING" id="1461693.ATO10_06526"/>
<organism evidence="21 22">
    <name type="scientific">Actibacterium atlanticum</name>
    <dbReference type="NCBI Taxonomy" id="1461693"/>
    <lineage>
        <taxon>Bacteria</taxon>
        <taxon>Pseudomonadati</taxon>
        <taxon>Pseudomonadota</taxon>
        <taxon>Alphaproteobacteria</taxon>
        <taxon>Rhodobacterales</taxon>
        <taxon>Roseobacteraceae</taxon>
        <taxon>Actibacterium</taxon>
    </lineage>
</organism>
<evidence type="ECO:0000256" key="6">
    <source>
        <dbReference type="ARBA" id="ARBA00022519"/>
    </source>
</evidence>
<dbReference type="PANTHER" id="PTHR32309:SF13">
    <property type="entry name" value="FERRIC ENTEROBACTIN TRANSPORT PROTEIN FEPE"/>
    <property type="match status" value="1"/>
</dbReference>
<protein>
    <recommendedName>
        <fullName evidence="4">non-specific protein-tyrosine kinase</fullName>
        <ecNumber evidence="4">2.7.10.2</ecNumber>
    </recommendedName>
</protein>
<keyword evidence="9" id="KW-0547">Nucleotide-binding</keyword>
<dbReference type="PATRIC" id="fig|1461693.3.peg.1322"/>
<evidence type="ECO:0000256" key="8">
    <source>
        <dbReference type="ARBA" id="ARBA00022692"/>
    </source>
</evidence>
<feature type="domain" description="Polysaccharide chain length determinant N-terminal" evidence="18">
    <location>
        <begin position="20"/>
        <end position="109"/>
    </location>
</feature>
<keyword evidence="7" id="KW-0808">Transferase</keyword>
<evidence type="ECO:0000256" key="9">
    <source>
        <dbReference type="ARBA" id="ARBA00022741"/>
    </source>
</evidence>
<evidence type="ECO:0000256" key="12">
    <source>
        <dbReference type="ARBA" id="ARBA00022989"/>
    </source>
</evidence>
<evidence type="ECO:0000256" key="2">
    <source>
        <dbReference type="ARBA" id="ARBA00007316"/>
    </source>
</evidence>
<evidence type="ECO:0000256" key="5">
    <source>
        <dbReference type="ARBA" id="ARBA00022475"/>
    </source>
</evidence>
<dbReference type="Pfam" id="PF13807">
    <property type="entry name" value="GNVR"/>
    <property type="match status" value="1"/>
</dbReference>
<dbReference type="Pfam" id="PF02706">
    <property type="entry name" value="Wzz"/>
    <property type="match status" value="1"/>
</dbReference>
<dbReference type="NCBIfam" id="TIGR01007">
    <property type="entry name" value="eps_fam"/>
    <property type="match status" value="1"/>
</dbReference>
<dbReference type="EC" id="2.7.10.2" evidence="4"/>
<comment type="similarity">
    <text evidence="3">Belongs to the etk/wzc family.</text>
</comment>
<keyword evidence="6" id="KW-0997">Cell inner membrane</keyword>
<dbReference type="RefSeq" id="WP_035249590.1">
    <property type="nucleotide sequence ID" value="NZ_AQQY01000003.1"/>
</dbReference>
<feature type="coiled-coil region" evidence="16">
    <location>
        <begin position="211"/>
        <end position="267"/>
    </location>
</feature>
<accession>A0A058ZP22</accession>
<dbReference type="CDD" id="cd05387">
    <property type="entry name" value="BY-kinase"/>
    <property type="match status" value="1"/>
</dbReference>
<evidence type="ECO:0000256" key="14">
    <source>
        <dbReference type="ARBA" id="ARBA00023137"/>
    </source>
</evidence>
<dbReference type="AlphaFoldDB" id="A0A058ZP22"/>
<keyword evidence="10" id="KW-0418">Kinase</keyword>
<evidence type="ECO:0000256" key="11">
    <source>
        <dbReference type="ARBA" id="ARBA00022840"/>
    </source>
</evidence>
<evidence type="ECO:0000313" key="22">
    <source>
        <dbReference type="Proteomes" id="UP000024836"/>
    </source>
</evidence>
<evidence type="ECO:0000256" key="13">
    <source>
        <dbReference type="ARBA" id="ARBA00023136"/>
    </source>
</evidence>
<evidence type="ECO:0000256" key="7">
    <source>
        <dbReference type="ARBA" id="ARBA00022679"/>
    </source>
</evidence>
<evidence type="ECO:0000259" key="20">
    <source>
        <dbReference type="Pfam" id="PF13807"/>
    </source>
</evidence>
<dbReference type="InterPro" id="IPR027417">
    <property type="entry name" value="P-loop_NTPase"/>
</dbReference>
<dbReference type="OrthoDB" id="230260at2"/>
<dbReference type="InterPro" id="IPR005702">
    <property type="entry name" value="Wzc-like_C"/>
</dbReference>
<reference evidence="21 22" key="1">
    <citation type="submission" date="2013-04" db="EMBL/GenBank/DDBJ databases">
        <title>Shimia sp. 22II-S11-Z10 Genome Sequencing.</title>
        <authorList>
            <person name="Lai Q."/>
            <person name="Li G."/>
            <person name="Shao Z."/>
        </authorList>
    </citation>
    <scope>NUCLEOTIDE SEQUENCE [LARGE SCALE GENOMIC DNA]</scope>
    <source>
        <strain evidence="22">22II-S11-Z10</strain>
    </source>
</reference>
<dbReference type="eggNOG" id="COG0489">
    <property type="taxonomic scope" value="Bacteria"/>
</dbReference>
<name>A0A058ZP22_9RHOB</name>
<evidence type="ECO:0000256" key="1">
    <source>
        <dbReference type="ARBA" id="ARBA00004429"/>
    </source>
</evidence>
<keyword evidence="11" id="KW-0067">ATP-binding</keyword>
<evidence type="ECO:0000256" key="10">
    <source>
        <dbReference type="ARBA" id="ARBA00022777"/>
    </source>
</evidence>
<evidence type="ECO:0000313" key="21">
    <source>
        <dbReference type="EMBL" id="KCV82576.1"/>
    </source>
</evidence>
<evidence type="ECO:0000259" key="19">
    <source>
        <dbReference type="Pfam" id="PF13614"/>
    </source>
</evidence>
<comment type="catalytic activity">
    <reaction evidence="15">
        <text>L-tyrosyl-[protein] + ATP = O-phospho-L-tyrosyl-[protein] + ADP + H(+)</text>
        <dbReference type="Rhea" id="RHEA:10596"/>
        <dbReference type="Rhea" id="RHEA-COMP:10136"/>
        <dbReference type="Rhea" id="RHEA-COMP:20101"/>
        <dbReference type="ChEBI" id="CHEBI:15378"/>
        <dbReference type="ChEBI" id="CHEBI:30616"/>
        <dbReference type="ChEBI" id="CHEBI:46858"/>
        <dbReference type="ChEBI" id="CHEBI:61978"/>
        <dbReference type="ChEBI" id="CHEBI:456216"/>
        <dbReference type="EC" id="2.7.10.2"/>
    </reaction>
</comment>
<keyword evidence="8 17" id="KW-0812">Transmembrane</keyword>
<keyword evidence="12 17" id="KW-1133">Transmembrane helix</keyword>
<dbReference type="InterPro" id="IPR050445">
    <property type="entry name" value="Bact_polysacc_biosynth/exp"/>
</dbReference>
<keyword evidence="5" id="KW-1003">Cell membrane</keyword>